<proteinExistence type="predicted"/>
<dbReference type="SMART" id="SM00184">
    <property type="entry name" value="RING"/>
    <property type="match status" value="1"/>
</dbReference>
<dbReference type="GO" id="GO:0005634">
    <property type="term" value="C:nucleus"/>
    <property type="evidence" value="ECO:0007669"/>
    <property type="project" value="TreeGrafter"/>
</dbReference>
<evidence type="ECO:0000259" key="5">
    <source>
        <dbReference type="PROSITE" id="PS50089"/>
    </source>
</evidence>
<evidence type="ECO:0000256" key="1">
    <source>
        <dbReference type="ARBA" id="ARBA00022723"/>
    </source>
</evidence>
<sequence>MPFITSKSSAEDALRNMFLNTRTWNDMVISETCSEMRESMFSELSESIFSFLIDRVFEHEVSEIVFEIDVEKERVLTVDDIPEEEYDFLEYLVDSIDHELDEIEDLVDSINYDLHEQDSEYSCPAPQVLLESMVTEVFHSTEEEGMGCVICLEELVSGTEVKRLPCFHCFHGQCIDRWFQEMDKCPMCRFTLPA</sequence>
<dbReference type="AlphaFoldDB" id="A0AB40B263"/>
<evidence type="ECO:0000256" key="4">
    <source>
        <dbReference type="PROSITE-ProRule" id="PRU00175"/>
    </source>
</evidence>
<accession>A0AB40B263</accession>
<evidence type="ECO:0000313" key="7">
    <source>
        <dbReference type="RefSeq" id="XP_039121385.1"/>
    </source>
</evidence>
<dbReference type="PROSITE" id="PS50089">
    <property type="entry name" value="ZF_RING_2"/>
    <property type="match status" value="1"/>
</dbReference>
<dbReference type="RefSeq" id="XP_039121385.1">
    <property type="nucleotide sequence ID" value="XM_039265451.1"/>
</dbReference>
<keyword evidence="1" id="KW-0479">Metal-binding</keyword>
<dbReference type="Proteomes" id="UP001515500">
    <property type="component" value="Chromosome 4"/>
</dbReference>
<dbReference type="PANTHER" id="PTHR45931:SF3">
    <property type="entry name" value="RING ZINC FINGER-CONTAINING PROTEIN"/>
    <property type="match status" value="1"/>
</dbReference>
<evidence type="ECO:0000256" key="2">
    <source>
        <dbReference type="ARBA" id="ARBA00022771"/>
    </source>
</evidence>
<keyword evidence="2 4" id="KW-0863">Zinc-finger</keyword>
<evidence type="ECO:0000256" key="3">
    <source>
        <dbReference type="ARBA" id="ARBA00022833"/>
    </source>
</evidence>
<dbReference type="GO" id="GO:0008270">
    <property type="term" value="F:zinc ion binding"/>
    <property type="evidence" value="ECO:0007669"/>
    <property type="project" value="UniProtKB-KW"/>
</dbReference>
<gene>
    <name evidence="7" type="primary">LOC120258106</name>
</gene>
<protein>
    <submittedName>
        <fullName evidence="7">E3 ubiquitin-protein ligase RNF181-like</fullName>
    </submittedName>
</protein>
<dbReference type="PANTHER" id="PTHR45931">
    <property type="entry name" value="SI:CH211-59O9.10"/>
    <property type="match status" value="1"/>
</dbReference>
<dbReference type="GeneID" id="120258106"/>
<dbReference type="InterPro" id="IPR001841">
    <property type="entry name" value="Znf_RING"/>
</dbReference>
<name>A0AB40B263_DIOCR</name>
<dbReference type="InterPro" id="IPR013083">
    <property type="entry name" value="Znf_RING/FYVE/PHD"/>
</dbReference>
<organism evidence="6 7">
    <name type="scientific">Dioscorea cayennensis subsp. rotundata</name>
    <name type="common">White Guinea yam</name>
    <name type="synonym">Dioscorea rotundata</name>
    <dbReference type="NCBI Taxonomy" id="55577"/>
    <lineage>
        <taxon>Eukaryota</taxon>
        <taxon>Viridiplantae</taxon>
        <taxon>Streptophyta</taxon>
        <taxon>Embryophyta</taxon>
        <taxon>Tracheophyta</taxon>
        <taxon>Spermatophyta</taxon>
        <taxon>Magnoliopsida</taxon>
        <taxon>Liliopsida</taxon>
        <taxon>Dioscoreales</taxon>
        <taxon>Dioscoreaceae</taxon>
        <taxon>Dioscorea</taxon>
    </lineage>
</organism>
<evidence type="ECO:0000313" key="6">
    <source>
        <dbReference type="Proteomes" id="UP001515500"/>
    </source>
</evidence>
<dbReference type="GO" id="GO:0006511">
    <property type="term" value="P:ubiquitin-dependent protein catabolic process"/>
    <property type="evidence" value="ECO:0007669"/>
    <property type="project" value="TreeGrafter"/>
</dbReference>
<dbReference type="GO" id="GO:0061630">
    <property type="term" value="F:ubiquitin protein ligase activity"/>
    <property type="evidence" value="ECO:0007669"/>
    <property type="project" value="TreeGrafter"/>
</dbReference>
<dbReference type="Gene3D" id="3.30.40.10">
    <property type="entry name" value="Zinc/RING finger domain, C3HC4 (zinc finger)"/>
    <property type="match status" value="1"/>
</dbReference>
<reference evidence="7" key="1">
    <citation type="submission" date="2025-08" db="UniProtKB">
        <authorList>
            <consortium name="RefSeq"/>
        </authorList>
    </citation>
    <scope>IDENTIFICATION</scope>
</reference>
<feature type="domain" description="RING-type" evidence="5">
    <location>
        <begin position="148"/>
        <end position="189"/>
    </location>
</feature>
<dbReference type="InterPro" id="IPR051834">
    <property type="entry name" value="RING_finger_E3_ligase"/>
</dbReference>
<keyword evidence="3" id="KW-0862">Zinc</keyword>
<dbReference type="Pfam" id="PF13639">
    <property type="entry name" value="zf-RING_2"/>
    <property type="match status" value="1"/>
</dbReference>
<dbReference type="SUPFAM" id="SSF57850">
    <property type="entry name" value="RING/U-box"/>
    <property type="match status" value="1"/>
</dbReference>
<keyword evidence="6" id="KW-1185">Reference proteome</keyword>